<dbReference type="Gene3D" id="1.20.1280.50">
    <property type="match status" value="1"/>
</dbReference>
<accession>A0AAQ3M6U8</accession>
<dbReference type="EMBL" id="CP138588">
    <property type="protein sequence ID" value="WPH02922.1"/>
    <property type="molecule type" value="Genomic_DNA"/>
</dbReference>
<evidence type="ECO:0000313" key="2">
    <source>
        <dbReference type="EMBL" id="WPH02922.1"/>
    </source>
</evidence>
<dbReference type="InterPro" id="IPR036047">
    <property type="entry name" value="F-box-like_dom_sf"/>
</dbReference>
<evidence type="ECO:0000259" key="1">
    <source>
        <dbReference type="Pfam" id="PF12937"/>
    </source>
</evidence>
<name>A0AAQ3M6U8_9PEZI</name>
<dbReference type="Proteomes" id="UP001303373">
    <property type="component" value="Chromosome 9"/>
</dbReference>
<dbReference type="SUPFAM" id="SSF81383">
    <property type="entry name" value="F-box domain"/>
    <property type="match status" value="1"/>
</dbReference>
<feature type="domain" description="F-box" evidence="1">
    <location>
        <begin position="7"/>
        <end position="43"/>
    </location>
</feature>
<sequence>MSKNLFHYLPDELVSFISSFISLNDLLSFALTCRKNHRCASDRLDLQVLYHKQYAVQHDRQPLTILELLRRATSGKEDTEPLWHIRTLEFWDGRLNWSQWKTTAFPFHFTDEDDDVEGEDGNDWYSWYKLDPAQDYSHYTAGCFEATELECYRNNFQNDLALTPQETEEWITSLLKGDDEPLKALLISQLPNLKTLTMFAHPEYEYTQAGHPLTLLNQTIKNLQTKPQTPSGPTWPAGLNSLTKLSINKFLSGEYEDFRHPHDAYYCPFSAIARFFHLPSIKSLSFSVAGCEDNNNNDGLGYLLPRACSLVEDLTFYCCCLMQNSAFENMVFSARMLRSLTTTEELSEAFRSKMMMVFPEYVVQKM</sequence>
<keyword evidence="3" id="KW-1185">Reference proteome</keyword>
<reference evidence="2 3" key="1">
    <citation type="submission" date="2023-11" db="EMBL/GenBank/DDBJ databases">
        <title>An acidophilic fungus is an integral part of prey digestion in a carnivorous sundew plant.</title>
        <authorList>
            <person name="Tsai I.J."/>
        </authorList>
    </citation>
    <scope>NUCLEOTIDE SEQUENCE [LARGE SCALE GENOMIC DNA]</scope>
    <source>
        <strain evidence="2">169a</strain>
    </source>
</reference>
<evidence type="ECO:0000313" key="3">
    <source>
        <dbReference type="Proteomes" id="UP001303373"/>
    </source>
</evidence>
<dbReference type="InterPro" id="IPR001810">
    <property type="entry name" value="F-box_dom"/>
</dbReference>
<dbReference type="Pfam" id="PF12937">
    <property type="entry name" value="F-box-like"/>
    <property type="match status" value="1"/>
</dbReference>
<proteinExistence type="predicted"/>
<gene>
    <name evidence="2" type="ORF">R9X50_00579200</name>
</gene>
<dbReference type="AlphaFoldDB" id="A0AAQ3M6U8"/>
<organism evidence="2 3">
    <name type="scientific">Acrodontium crateriforme</name>
    <dbReference type="NCBI Taxonomy" id="150365"/>
    <lineage>
        <taxon>Eukaryota</taxon>
        <taxon>Fungi</taxon>
        <taxon>Dikarya</taxon>
        <taxon>Ascomycota</taxon>
        <taxon>Pezizomycotina</taxon>
        <taxon>Dothideomycetes</taxon>
        <taxon>Dothideomycetidae</taxon>
        <taxon>Mycosphaerellales</taxon>
        <taxon>Teratosphaeriaceae</taxon>
        <taxon>Acrodontium</taxon>
    </lineage>
</organism>
<protein>
    <recommendedName>
        <fullName evidence="1">F-box domain-containing protein</fullName>
    </recommendedName>
</protein>